<proteinExistence type="predicted"/>
<dbReference type="KEGG" id="mlv:CVS47_02776"/>
<gene>
    <name evidence="1" type="ORF">CVS47_02776</name>
</gene>
<reference evidence="1 2" key="1">
    <citation type="submission" date="2018-08" db="EMBL/GenBank/DDBJ databases">
        <title>Microbacterium lemovicicum sp. nov., a bacterium isolated from a natural uranium-rich soil.</title>
        <authorList>
            <person name="ORTET P."/>
        </authorList>
    </citation>
    <scope>NUCLEOTIDE SEQUENCE [LARGE SCALE GENOMIC DNA]</scope>
    <source>
        <strain evidence="1 2">Viu22</strain>
    </source>
</reference>
<sequence>MTRRIELTLHKPRFALYAGIRPTLVIEGRGQPVQWGVGTWQLPDERPVVLGVYLFARFWRFGRAELTIDPADDGPIAYRAPVLPFLPGRMGPPARH</sequence>
<evidence type="ECO:0000313" key="2">
    <source>
        <dbReference type="Proteomes" id="UP000276888"/>
    </source>
</evidence>
<name>A0A3Q9J5B1_9MICO</name>
<accession>A0A3Q9J5B1</accession>
<dbReference type="RefSeq" id="WP_127096595.1">
    <property type="nucleotide sequence ID" value="NZ_CP031423.1"/>
</dbReference>
<dbReference type="OrthoDB" id="5119752at2"/>
<evidence type="ECO:0000313" key="1">
    <source>
        <dbReference type="EMBL" id="AZS38125.1"/>
    </source>
</evidence>
<organism evidence="1 2">
    <name type="scientific">Microbacterium lemovicicum</name>
    <dbReference type="NCBI Taxonomy" id="1072463"/>
    <lineage>
        <taxon>Bacteria</taxon>
        <taxon>Bacillati</taxon>
        <taxon>Actinomycetota</taxon>
        <taxon>Actinomycetes</taxon>
        <taxon>Micrococcales</taxon>
        <taxon>Microbacteriaceae</taxon>
        <taxon>Microbacterium</taxon>
    </lineage>
</organism>
<dbReference type="EMBL" id="CP031423">
    <property type="protein sequence ID" value="AZS38125.1"/>
    <property type="molecule type" value="Genomic_DNA"/>
</dbReference>
<protein>
    <submittedName>
        <fullName evidence="1">Uncharacterized protein</fullName>
    </submittedName>
</protein>
<dbReference type="Proteomes" id="UP000276888">
    <property type="component" value="Chromosome"/>
</dbReference>
<dbReference type="AlphaFoldDB" id="A0A3Q9J5B1"/>
<keyword evidence="2" id="KW-1185">Reference proteome</keyword>